<gene>
    <name evidence="2" type="ORF">N7644_14940</name>
</gene>
<dbReference type="RefSeq" id="WP_005228965.1">
    <property type="nucleotide sequence ID" value="NZ_JAOEEO010000005.1"/>
</dbReference>
<evidence type="ECO:0000313" key="3">
    <source>
        <dbReference type="Proteomes" id="UP001159329"/>
    </source>
</evidence>
<dbReference type="Proteomes" id="UP001159329">
    <property type="component" value="Unassembled WGS sequence"/>
</dbReference>
<dbReference type="AlphaFoldDB" id="A0AA42I9F8"/>
<reference evidence="2" key="1">
    <citation type="submission" date="2022-09" db="EMBL/GenBank/DDBJ databases">
        <title>Intensive care unit water sources are persistently colonized with multi-drug resistant bacteria and are the site of extensive horizontal gene transfer of antibiotic resistance genes.</title>
        <authorList>
            <person name="Diorio-Toth L."/>
        </authorList>
    </citation>
    <scope>NUCLEOTIDE SEQUENCE</scope>
    <source>
        <strain evidence="2">GD04005</strain>
    </source>
</reference>
<accession>A0AA42I9F8</accession>
<evidence type="ECO:0000313" key="2">
    <source>
        <dbReference type="EMBL" id="MDH0564963.1"/>
    </source>
</evidence>
<protein>
    <submittedName>
        <fullName evidence="2">DUF4882 domain-containing protein</fullName>
    </submittedName>
</protein>
<feature type="signal peptide" evidence="1">
    <location>
        <begin position="1"/>
        <end position="21"/>
    </location>
</feature>
<dbReference type="Pfam" id="PF16223">
    <property type="entry name" value="DUF4882"/>
    <property type="match status" value="1"/>
</dbReference>
<sequence length="258" mass="28129">MKKIFFGTVLLTAAIYQPVFAQCNFSFNATQAQIQQAHPNSISTILKFPSINGMKASYTVAANPDMGTKLNYYAMNGDGYKFALPQTGILAYEYQFKVPTSVISGEGNIVFLPTIAAGDGQNQIPFSVMITYSNNFDTTKNQNQIGVHVYHSNNGSGGTYDQFFNVSTTPTGYQRLGIYINQDTKQVGAIFNGVNVGYIGTASTKPVNYYFEMNLGQYAIPAGNAVIGQEISQELILDKSQLQFKYPVGTKDICGAVL</sequence>
<keyword evidence="1" id="KW-0732">Signal</keyword>
<evidence type="ECO:0000256" key="1">
    <source>
        <dbReference type="SAM" id="SignalP"/>
    </source>
</evidence>
<organism evidence="2 3">
    <name type="scientific">Acinetobacter courvalinii</name>
    <dbReference type="NCBI Taxonomy" id="280147"/>
    <lineage>
        <taxon>Bacteria</taxon>
        <taxon>Pseudomonadati</taxon>
        <taxon>Pseudomonadota</taxon>
        <taxon>Gammaproteobacteria</taxon>
        <taxon>Moraxellales</taxon>
        <taxon>Moraxellaceae</taxon>
        <taxon>Acinetobacter</taxon>
    </lineage>
</organism>
<proteinExistence type="predicted"/>
<comment type="caution">
    <text evidence="2">The sequence shown here is derived from an EMBL/GenBank/DDBJ whole genome shotgun (WGS) entry which is preliminary data.</text>
</comment>
<dbReference type="EMBL" id="JAOEEO010000005">
    <property type="protein sequence ID" value="MDH0564963.1"/>
    <property type="molecule type" value="Genomic_DNA"/>
</dbReference>
<feature type="chain" id="PRO_5041263079" evidence="1">
    <location>
        <begin position="22"/>
        <end position="258"/>
    </location>
</feature>
<dbReference type="InterPro" id="IPR032620">
    <property type="entry name" value="DUF4882"/>
</dbReference>
<name>A0AA42I9F8_9GAMM</name>